<gene>
    <name evidence="1" type="ORF">CSCA_3193</name>
</gene>
<protein>
    <submittedName>
        <fullName evidence="1">Flagellin</fullName>
    </submittedName>
</protein>
<keyword evidence="1" id="KW-0969">Cilium</keyword>
<dbReference type="InterPro" id="IPR005186">
    <property type="entry name" value="FlaG"/>
</dbReference>
<dbReference type="EMBL" id="CP009933">
    <property type="protein sequence ID" value="AKA70318.1"/>
    <property type="molecule type" value="Genomic_DNA"/>
</dbReference>
<dbReference type="KEGG" id="csq:CSCA_3193"/>
<dbReference type="STRING" id="1548.CSCA_3193"/>
<sequence>MEVKGLSQGRQNVFTSNISTRSLDNNIKIEHIKNTEEISETKERKVTDEEVKIAADKLNKLLEGKETHVEYEPVGKAKHMGIKIVNNSTKEVLQELPPRKIVEMIDKLCELAGIMIDERV</sequence>
<dbReference type="SUPFAM" id="SSF160214">
    <property type="entry name" value="FlaG-like"/>
    <property type="match status" value="1"/>
</dbReference>
<accession>A0A0E3K1U9</accession>
<dbReference type="Gene3D" id="3.30.160.170">
    <property type="entry name" value="FlaG-like"/>
    <property type="match status" value="1"/>
</dbReference>
<keyword evidence="2" id="KW-1185">Reference proteome</keyword>
<evidence type="ECO:0000313" key="1">
    <source>
        <dbReference type="EMBL" id="AKA70318.1"/>
    </source>
</evidence>
<reference evidence="1 2" key="1">
    <citation type="journal article" date="2015" name="J. Biotechnol.">
        <title>Complete genome sequence of a malodorant-producing acetogen, Clostridium scatologenes ATCC 25775(T).</title>
        <authorList>
            <person name="Zhu Z."/>
            <person name="Guo T."/>
            <person name="Zheng H."/>
            <person name="Song T."/>
            <person name="Ouyang P."/>
            <person name="Xie J."/>
        </authorList>
    </citation>
    <scope>NUCLEOTIDE SEQUENCE [LARGE SCALE GENOMIC DNA]</scope>
    <source>
        <strain evidence="1 2">ATCC 25775</strain>
    </source>
</reference>
<dbReference type="InterPro" id="IPR035924">
    <property type="entry name" value="FlaG-like_sf"/>
</dbReference>
<keyword evidence="1" id="KW-0282">Flagellum</keyword>
<dbReference type="HOGENOM" id="CLU_120910_3_2_9"/>
<evidence type="ECO:0000313" key="2">
    <source>
        <dbReference type="Proteomes" id="UP000033115"/>
    </source>
</evidence>
<dbReference type="Proteomes" id="UP000033115">
    <property type="component" value="Chromosome"/>
</dbReference>
<dbReference type="PANTHER" id="PTHR37166">
    <property type="entry name" value="PROTEIN FLAG"/>
    <property type="match status" value="1"/>
</dbReference>
<proteinExistence type="predicted"/>
<dbReference type="Pfam" id="PF03646">
    <property type="entry name" value="FlaG"/>
    <property type="match status" value="1"/>
</dbReference>
<keyword evidence="1" id="KW-0966">Cell projection</keyword>
<organism evidence="1 2">
    <name type="scientific">Clostridium scatologenes</name>
    <dbReference type="NCBI Taxonomy" id="1548"/>
    <lineage>
        <taxon>Bacteria</taxon>
        <taxon>Bacillati</taxon>
        <taxon>Bacillota</taxon>
        <taxon>Clostridia</taxon>
        <taxon>Eubacteriales</taxon>
        <taxon>Clostridiaceae</taxon>
        <taxon>Clostridium</taxon>
    </lineage>
</organism>
<dbReference type="RefSeq" id="WP_029162527.1">
    <property type="nucleotide sequence ID" value="NZ_CP009933.1"/>
</dbReference>
<dbReference type="PANTHER" id="PTHR37166:SF1">
    <property type="entry name" value="PROTEIN FLAG"/>
    <property type="match status" value="1"/>
</dbReference>
<name>A0A0E3K1U9_CLOSL</name>
<dbReference type="AlphaFoldDB" id="A0A0E3K1U9"/>